<sequence>MDYRRKWRNGSAREGACRKGASGERWRVMIERMSGWE</sequence>
<comment type="caution">
    <text evidence="1">The sequence shown here is derived from an EMBL/GenBank/DDBJ whole genome shotgun (WGS) entry which is preliminary data.</text>
</comment>
<dbReference type="AlphaFoldDB" id="A0A834TL70"/>
<reference evidence="1" key="1">
    <citation type="submission" date="2020-09" db="EMBL/GenBank/DDBJ databases">
        <title>Genome-Enabled Discovery of Anthraquinone Biosynthesis in Senna tora.</title>
        <authorList>
            <person name="Kang S.-H."/>
            <person name="Pandey R.P."/>
            <person name="Lee C.-M."/>
            <person name="Sim J.-S."/>
            <person name="Jeong J.-T."/>
            <person name="Choi B.-S."/>
            <person name="Jung M."/>
            <person name="Ginzburg D."/>
            <person name="Zhao K."/>
            <person name="Won S.Y."/>
            <person name="Oh T.-J."/>
            <person name="Yu Y."/>
            <person name="Kim N.-H."/>
            <person name="Lee O.R."/>
            <person name="Lee T.-H."/>
            <person name="Bashyal P."/>
            <person name="Kim T.-S."/>
            <person name="Lee W.-H."/>
            <person name="Kawkins C."/>
            <person name="Kim C.-K."/>
            <person name="Kim J.S."/>
            <person name="Ahn B.O."/>
            <person name="Rhee S.Y."/>
            <person name="Sohng J.K."/>
        </authorList>
    </citation>
    <scope>NUCLEOTIDE SEQUENCE</scope>
    <source>
        <tissue evidence="1">Leaf</tissue>
    </source>
</reference>
<name>A0A834TL70_9FABA</name>
<accession>A0A834TL70</accession>
<dbReference type="Proteomes" id="UP000634136">
    <property type="component" value="Unassembled WGS sequence"/>
</dbReference>
<dbReference type="EMBL" id="JAAIUW010000007">
    <property type="protein sequence ID" value="KAF7823164.1"/>
    <property type="molecule type" value="Genomic_DNA"/>
</dbReference>
<gene>
    <name evidence="1" type="ORF">G2W53_021308</name>
</gene>
<organism evidence="1 2">
    <name type="scientific">Senna tora</name>
    <dbReference type="NCBI Taxonomy" id="362788"/>
    <lineage>
        <taxon>Eukaryota</taxon>
        <taxon>Viridiplantae</taxon>
        <taxon>Streptophyta</taxon>
        <taxon>Embryophyta</taxon>
        <taxon>Tracheophyta</taxon>
        <taxon>Spermatophyta</taxon>
        <taxon>Magnoliopsida</taxon>
        <taxon>eudicotyledons</taxon>
        <taxon>Gunneridae</taxon>
        <taxon>Pentapetalae</taxon>
        <taxon>rosids</taxon>
        <taxon>fabids</taxon>
        <taxon>Fabales</taxon>
        <taxon>Fabaceae</taxon>
        <taxon>Caesalpinioideae</taxon>
        <taxon>Cassia clade</taxon>
        <taxon>Senna</taxon>
    </lineage>
</organism>
<evidence type="ECO:0000313" key="2">
    <source>
        <dbReference type="Proteomes" id="UP000634136"/>
    </source>
</evidence>
<protein>
    <submittedName>
        <fullName evidence="1">Uncharacterized protein</fullName>
    </submittedName>
</protein>
<keyword evidence="2" id="KW-1185">Reference proteome</keyword>
<proteinExistence type="predicted"/>
<evidence type="ECO:0000313" key="1">
    <source>
        <dbReference type="EMBL" id="KAF7823164.1"/>
    </source>
</evidence>